<feature type="transmembrane region" description="Helical" evidence="8">
    <location>
        <begin position="275"/>
        <end position="295"/>
    </location>
</feature>
<proteinExistence type="inferred from homology"/>
<keyword evidence="5 8" id="KW-0812">Transmembrane</keyword>
<comment type="subcellular location">
    <subcellularLocation>
        <location evidence="1">Cell membrane</location>
        <topology evidence="1">Multi-pass membrane protein</topology>
    </subcellularLocation>
</comment>
<dbReference type="AlphaFoldDB" id="A0A6J6K743"/>
<protein>
    <submittedName>
        <fullName evidence="10">Unannotated protein</fullName>
    </submittedName>
</protein>
<organism evidence="10">
    <name type="scientific">freshwater metagenome</name>
    <dbReference type="NCBI Taxonomy" id="449393"/>
    <lineage>
        <taxon>unclassified sequences</taxon>
        <taxon>metagenomes</taxon>
        <taxon>ecological metagenomes</taxon>
    </lineage>
</organism>
<dbReference type="GO" id="GO:0005886">
    <property type="term" value="C:plasma membrane"/>
    <property type="evidence" value="ECO:0007669"/>
    <property type="project" value="UniProtKB-SubCell"/>
</dbReference>
<dbReference type="Pfam" id="PF00892">
    <property type="entry name" value="EamA"/>
    <property type="match status" value="1"/>
</dbReference>
<comment type="similarity">
    <text evidence="2">Belongs to the EamA transporter family.</text>
</comment>
<accession>A0A6J6K743</accession>
<evidence type="ECO:0000256" key="8">
    <source>
        <dbReference type="SAM" id="Phobius"/>
    </source>
</evidence>
<evidence type="ECO:0000256" key="3">
    <source>
        <dbReference type="ARBA" id="ARBA00022448"/>
    </source>
</evidence>
<dbReference type="EMBL" id="CAEZWI010000006">
    <property type="protein sequence ID" value="CAB4644173.1"/>
    <property type="molecule type" value="Genomic_DNA"/>
</dbReference>
<dbReference type="NCBIfam" id="TIGR00688">
    <property type="entry name" value="rarD"/>
    <property type="match status" value="1"/>
</dbReference>
<dbReference type="PANTHER" id="PTHR22911">
    <property type="entry name" value="ACYL-MALONYL CONDENSING ENZYME-RELATED"/>
    <property type="match status" value="1"/>
</dbReference>
<reference evidence="10" key="1">
    <citation type="submission" date="2020-05" db="EMBL/GenBank/DDBJ databases">
        <authorList>
            <person name="Chiriac C."/>
            <person name="Salcher M."/>
            <person name="Ghai R."/>
            <person name="Kavagutti S V."/>
        </authorList>
    </citation>
    <scope>NUCLEOTIDE SEQUENCE</scope>
</reference>
<evidence type="ECO:0000256" key="1">
    <source>
        <dbReference type="ARBA" id="ARBA00004651"/>
    </source>
</evidence>
<evidence type="ECO:0000256" key="7">
    <source>
        <dbReference type="ARBA" id="ARBA00023136"/>
    </source>
</evidence>
<keyword evidence="6 8" id="KW-1133">Transmembrane helix</keyword>
<evidence type="ECO:0000313" key="11">
    <source>
        <dbReference type="EMBL" id="CAB4645540.1"/>
    </source>
</evidence>
<dbReference type="InterPro" id="IPR004626">
    <property type="entry name" value="RarD"/>
</dbReference>
<feature type="transmembrane region" description="Helical" evidence="8">
    <location>
        <begin position="21"/>
        <end position="38"/>
    </location>
</feature>
<gene>
    <name evidence="11" type="ORF">UFOPK2171_00369</name>
    <name evidence="10" type="ORF">UFOPK2237_00108</name>
</gene>
<feature type="transmembrane region" description="Helical" evidence="8">
    <location>
        <begin position="80"/>
        <end position="99"/>
    </location>
</feature>
<evidence type="ECO:0000256" key="4">
    <source>
        <dbReference type="ARBA" id="ARBA00022475"/>
    </source>
</evidence>
<evidence type="ECO:0000256" key="6">
    <source>
        <dbReference type="ARBA" id="ARBA00022989"/>
    </source>
</evidence>
<evidence type="ECO:0000256" key="5">
    <source>
        <dbReference type="ARBA" id="ARBA00022692"/>
    </source>
</evidence>
<name>A0A6J6K743_9ZZZZ</name>
<feature type="transmembrane region" description="Helical" evidence="8">
    <location>
        <begin position="111"/>
        <end position="128"/>
    </location>
</feature>
<dbReference type="InterPro" id="IPR000620">
    <property type="entry name" value="EamA_dom"/>
</dbReference>
<evidence type="ECO:0000256" key="2">
    <source>
        <dbReference type="ARBA" id="ARBA00007362"/>
    </source>
</evidence>
<keyword evidence="4" id="KW-1003">Cell membrane</keyword>
<dbReference type="SUPFAM" id="SSF103481">
    <property type="entry name" value="Multidrug resistance efflux transporter EmrE"/>
    <property type="match status" value="2"/>
</dbReference>
<keyword evidence="3" id="KW-0813">Transport</keyword>
<feature type="domain" description="EamA" evidence="9">
    <location>
        <begin position="15"/>
        <end position="151"/>
    </location>
</feature>
<evidence type="ECO:0000313" key="10">
    <source>
        <dbReference type="EMBL" id="CAB4644173.1"/>
    </source>
</evidence>
<evidence type="ECO:0000259" key="9">
    <source>
        <dbReference type="Pfam" id="PF00892"/>
    </source>
</evidence>
<feature type="transmembrane region" description="Helical" evidence="8">
    <location>
        <begin position="186"/>
        <end position="206"/>
    </location>
</feature>
<dbReference type="EMBL" id="CAEZWD010000027">
    <property type="protein sequence ID" value="CAB4645540.1"/>
    <property type="molecule type" value="Genomic_DNA"/>
</dbReference>
<feature type="transmembrane region" description="Helical" evidence="8">
    <location>
        <begin position="135"/>
        <end position="152"/>
    </location>
</feature>
<feature type="transmembrane region" description="Helical" evidence="8">
    <location>
        <begin position="221"/>
        <end position="242"/>
    </location>
</feature>
<feature type="transmembrane region" description="Helical" evidence="8">
    <location>
        <begin position="50"/>
        <end position="68"/>
    </location>
</feature>
<sequence>MSIQVEKEKRSEHSIGLINGFIAYIIWGAVILYWPYLAPAKPLEILAHRILWSLLFVAAILIYQKRIVSLKVVMKNARQMKLLAVASVLIGINWGLFIWASMNGHVLDSSLGYYITPLLNVALGVFFFKEKLRPMQWLAIGIAGFAVLFITLAMGVVPWVALSLSTSFTMYGYVKKLANVQALESLMIETLILTPVAIGYLIWLQFNGGNTFLEYGLDHTLWMASAGIFTAIPLLAFGVAITRLPFTTLGMLQYIGPTIQFFVGVWMTQEAMPQVRWIGFVITWVALVILTVDALRNRRNVSKSLVTNPD</sequence>
<dbReference type="PANTHER" id="PTHR22911:SF137">
    <property type="entry name" value="SOLUTE CARRIER FAMILY 35 MEMBER G2-RELATED"/>
    <property type="match status" value="1"/>
</dbReference>
<dbReference type="InterPro" id="IPR037185">
    <property type="entry name" value="EmrE-like"/>
</dbReference>
<keyword evidence="7 8" id="KW-0472">Membrane</keyword>